<sequence>MDADAVVREQENPELPSKAMERKFSLWDREYTVEALTDLTGSQIRSKQVEFEGEVEQLLADHRPGQIVANRPALSYLNGKPPYTEEEWRKARESIQNEAEKIRLRFDRAEGVVRTEEKGRYRSFARKCIAALPDININIST</sequence>
<dbReference type="EMBL" id="AOLS01000125">
    <property type="protein sequence ID" value="EMA09592.1"/>
    <property type="molecule type" value="Genomic_DNA"/>
</dbReference>
<dbReference type="Proteomes" id="UP000011687">
    <property type="component" value="Unassembled WGS sequence"/>
</dbReference>
<name>M0JKE2_9EURY</name>
<evidence type="ECO:0000313" key="2">
    <source>
        <dbReference type="Proteomes" id="UP000011687"/>
    </source>
</evidence>
<evidence type="ECO:0000313" key="1">
    <source>
        <dbReference type="EMBL" id="EMA09592.1"/>
    </source>
</evidence>
<keyword evidence="2" id="KW-1185">Reference proteome</keyword>
<dbReference type="AlphaFoldDB" id="M0JKE2"/>
<gene>
    <name evidence="1" type="ORF">C435_21934</name>
</gene>
<proteinExistence type="predicted"/>
<comment type="caution">
    <text evidence="1">The sequence shown here is derived from an EMBL/GenBank/DDBJ whole genome shotgun (WGS) entry which is preliminary data.</text>
</comment>
<organism evidence="1 2">
    <name type="scientific">Haloarcula marismortui ATCC 33799</name>
    <dbReference type="NCBI Taxonomy" id="662475"/>
    <lineage>
        <taxon>Archaea</taxon>
        <taxon>Methanobacteriati</taxon>
        <taxon>Methanobacteriota</taxon>
        <taxon>Stenosarchaea group</taxon>
        <taxon>Halobacteria</taxon>
        <taxon>Halobacteriales</taxon>
        <taxon>Haloarculaceae</taxon>
        <taxon>Haloarcula</taxon>
    </lineage>
</organism>
<dbReference type="RefSeq" id="WP_007190830.1">
    <property type="nucleotide sequence ID" value="NZ_AOLS01000125.1"/>
</dbReference>
<reference evidence="1 2" key="1">
    <citation type="journal article" date="2014" name="PLoS Genet.">
        <title>Phylogenetically driven sequencing of extremely halophilic archaea reveals strategies for static and dynamic osmo-response.</title>
        <authorList>
            <person name="Becker E.A."/>
            <person name="Seitzer P.M."/>
            <person name="Tritt A."/>
            <person name="Larsen D."/>
            <person name="Krusor M."/>
            <person name="Yao A.I."/>
            <person name="Wu D."/>
            <person name="Madern D."/>
            <person name="Eisen J.A."/>
            <person name="Darling A.E."/>
            <person name="Facciotti M.T."/>
        </authorList>
    </citation>
    <scope>NUCLEOTIDE SEQUENCE [LARGE SCALE GENOMIC DNA]</scope>
    <source>
        <strain evidence="1 2">ATCC 33799</strain>
    </source>
</reference>
<accession>M0JKE2</accession>
<protein>
    <submittedName>
        <fullName evidence="1">Uncharacterized protein</fullName>
    </submittedName>
</protein>